<feature type="compositionally biased region" description="Low complexity" evidence="1">
    <location>
        <begin position="119"/>
        <end position="140"/>
    </location>
</feature>
<name>A0AAE0Y1N4_9GAST</name>
<feature type="compositionally biased region" description="Basic residues" evidence="1">
    <location>
        <begin position="66"/>
        <end position="79"/>
    </location>
</feature>
<accession>A0AAE0Y1N4</accession>
<dbReference type="Proteomes" id="UP001283361">
    <property type="component" value="Unassembled WGS sequence"/>
</dbReference>
<dbReference type="AlphaFoldDB" id="A0AAE0Y1N4"/>
<feature type="compositionally biased region" description="Acidic residues" evidence="1">
    <location>
        <begin position="165"/>
        <end position="177"/>
    </location>
</feature>
<sequence length="177" mass="19974">MGIKSLASNNKKKFKSAKTQKWKRQKKAEKKKQQTPKEVNIEDVHLFSDEKLKNKLRNPQNNIKISGKKKRRLTKRLGHSLREKSQMQVDVNDKQSKRKQEAEDAEMVEEVANTEVKTSAEAATSSTEAASSSAPAATGSGKKRRNRKKKNKEAGGTTVKGNMFEENDGWEDVEMAE</sequence>
<evidence type="ECO:0000313" key="2">
    <source>
        <dbReference type="EMBL" id="KAK3728779.1"/>
    </source>
</evidence>
<evidence type="ECO:0000256" key="1">
    <source>
        <dbReference type="SAM" id="MobiDB-lite"/>
    </source>
</evidence>
<evidence type="ECO:0000313" key="3">
    <source>
        <dbReference type="Proteomes" id="UP001283361"/>
    </source>
</evidence>
<feature type="compositionally biased region" description="Basic and acidic residues" evidence="1">
    <location>
        <begin position="80"/>
        <end position="102"/>
    </location>
</feature>
<feature type="compositionally biased region" description="Basic residues" evidence="1">
    <location>
        <begin position="10"/>
        <end position="34"/>
    </location>
</feature>
<feature type="compositionally biased region" description="Basic and acidic residues" evidence="1">
    <location>
        <begin position="39"/>
        <end position="53"/>
    </location>
</feature>
<feature type="compositionally biased region" description="Basic residues" evidence="1">
    <location>
        <begin position="141"/>
        <end position="151"/>
    </location>
</feature>
<comment type="caution">
    <text evidence="2">The sequence shown here is derived from an EMBL/GenBank/DDBJ whole genome shotgun (WGS) entry which is preliminary data.</text>
</comment>
<feature type="region of interest" description="Disordered" evidence="1">
    <location>
        <begin position="1"/>
        <end position="177"/>
    </location>
</feature>
<gene>
    <name evidence="2" type="ORF">RRG08_013502</name>
</gene>
<organism evidence="2 3">
    <name type="scientific">Elysia crispata</name>
    <name type="common">lettuce slug</name>
    <dbReference type="NCBI Taxonomy" id="231223"/>
    <lineage>
        <taxon>Eukaryota</taxon>
        <taxon>Metazoa</taxon>
        <taxon>Spiralia</taxon>
        <taxon>Lophotrochozoa</taxon>
        <taxon>Mollusca</taxon>
        <taxon>Gastropoda</taxon>
        <taxon>Heterobranchia</taxon>
        <taxon>Euthyneura</taxon>
        <taxon>Panpulmonata</taxon>
        <taxon>Sacoglossa</taxon>
        <taxon>Placobranchoidea</taxon>
        <taxon>Plakobranchidae</taxon>
        <taxon>Elysia</taxon>
    </lineage>
</organism>
<proteinExistence type="predicted"/>
<protein>
    <submittedName>
        <fullName evidence="2">Uncharacterized protein</fullName>
    </submittedName>
</protein>
<dbReference type="EMBL" id="JAWDGP010007172">
    <property type="protein sequence ID" value="KAK3728779.1"/>
    <property type="molecule type" value="Genomic_DNA"/>
</dbReference>
<reference evidence="2" key="1">
    <citation type="journal article" date="2023" name="G3 (Bethesda)">
        <title>A reference genome for the long-term kleptoplast-retaining sea slug Elysia crispata morphotype clarki.</title>
        <authorList>
            <person name="Eastman K.E."/>
            <person name="Pendleton A.L."/>
            <person name="Shaikh M.A."/>
            <person name="Suttiyut T."/>
            <person name="Ogas R."/>
            <person name="Tomko P."/>
            <person name="Gavelis G."/>
            <person name="Widhalm J.R."/>
            <person name="Wisecaver J.H."/>
        </authorList>
    </citation>
    <scope>NUCLEOTIDE SEQUENCE</scope>
    <source>
        <strain evidence="2">ECLA1</strain>
    </source>
</reference>
<keyword evidence="3" id="KW-1185">Reference proteome</keyword>